<dbReference type="OrthoDB" id="2195113at2759"/>
<evidence type="ECO:0000313" key="3">
    <source>
        <dbReference type="EMBL" id="OAA56684.1"/>
    </source>
</evidence>
<sequence length="549" mass="59741">MAETAAPTESAAPAAAAAAARPVKPDEAEFQKALEKAEKEHKDVMARFNAVKAKIELAQPKGKDGAPSPVQKQRQELIAQLNEIRKKQAGGKSSRTSKQEQIKRLDEQLRSRISEQKAARGKVPFKSAEDLDRHLQRLEDQVNGGMMKLVDEKKALAEITNLKKVRKTFAQFDGQEQQIAEVRAQIKQIKDSLDDPAAKALSERYNALQAQLDALKAEQDGVYQNLSSLRDERSRLHAEQRTTFDAIRKLKDTYYSQKKAFAAHEREARAKAWERKQAERERIERERRKERAQRLLAEASDPAYLDEIRRARSLLHFFDPTSPLPPPAATTTGGAAGAAAAAAAGKTATNGSNGTLSAQATRKVDDAGLKGMRLVRKEDRDDDYLPAAKKSGGKKNKKNNNNHNGEAAGSTGTTTSSKGFNVPPSVIEDCASMGLNPPASAADVADVVEKIKAKLAHWEADQTAQTQRNVEKAKKEIEKLEKEEEAQEAAGANGTASDKKKPAAAAVAADDKDVAEATTALKDASLEETKGAEKTTDATTKEANEEVKA</sequence>
<feature type="coiled-coil region" evidence="1">
    <location>
        <begin position="27"/>
        <end position="54"/>
    </location>
</feature>
<feature type="compositionally biased region" description="Basic and acidic residues" evidence="2">
    <location>
        <begin position="469"/>
        <end position="482"/>
    </location>
</feature>
<proteinExistence type="predicted"/>
<dbReference type="InterPro" id="IPR039604">
    <property type="entry name" value="Bfr1"/>
</dbReference>
<feature type="region of interest" description="Disordered" evidence="2">
    <location>
        <begin position="373"/>
        <end position="423"/>
    </location>
</feature>
<comment type="caution">
    <text evidence="3">The sequence shown here is derived from an EMBL/GenBank/DDBJ whole genome shotgun (WGS) entry which is preliminary data.</text>
</comment>
<feature type="coiled-coil region" evidence="1">
    <location>
        <begin position="172"/>
        <end position="232"/>
    </location>
</feature>
<feature type="region of interest" description="Disordered" evidence="2">
    <location>
        <begin position="83"/>
        <end position="104"/>
    </location>
</feature>
<feature type="compositionally biased region" description="Low complexity" evidence="2">
    <location>
        <begin position="401"/>
        <end position="419"/>
    </location>
</feature>
<evidence type="ECO:0000256" key="2">
    <source>
        <dbReference type="SAM" id="MobiDB-lite"/>
    </source>
</evidence>
<dbReference type="Proteomes" id="UP000076874">
    <property type="component" value="Unassembled WGS sequence"/>
</dbReference>
<dbReference type="GO" id="GO:0005783">
    <property type="term" value="C:endoplasmic reticulum"/>
    <property type="evidence" value="ECO:0007669"/>
    <property type="project" value="TreeGrafter"/>
</dbReference>
<dbReference type="PANTHER" id="PTHR31027:SF2">
    <property type="entry name" value="LEBERCILIN DOMAIN-CONTAINING PROTEIN"/>
    <property type="match status" value="1"/>
</dbReference>
<dbReference type="GO" id="GO:0003729">
    <property type="term" value="F:mRNA binding"/>
    <property type="evidence" value="ECO:0007669"/>
    <property type="project" value="TreeGrafter"/>
</dbReference>
<reference evidence="3 4" key="1">
    <citation type="journal article" date="2016" name="Genome Biol. Evol.">
        <title>Divergent and convergent evolution of fungal pathogenicity.</title>
        <authorList>
            <person name="Shang Y."/>
            <person name="Xiao G."/>
            <person name="Zheng P."/>
            <person name="Cen K."/>
            <person name="Zhan S."/>
            <person name="Wang C."/>
        </authorList>
    </citation>
    <scope>NUCLEOTIDE SEQUENCE [LARGE SCALE GENOMIC DNA]</scope>
    <source>
        <strain evidence="3 4">RCEF 264</strain>
    </source>
</reference>
<dbReference type="PANTHER" id="PTHR31027">
    <property type="entry name" value="NUCLEAR SEGREGATION PROTEIN BFR1"/>
    <property type="match status" value="1"/>
</dbReference>
<accession>A0A167PI94</accession>
<dbReference type="GO" id="GO:0008298">
    <property type="term" value="P:intracellular mRNA localization"/>
    <property type="evidence" value="ECO:0007669"/>
    <property type="project" value="TreeGrafter"/>
</dbReference>
<evidence type="ECO:0000313" key="4">
    <source>
        <dbReference type="Proteomes" id="UP000076874"/>
    </source>
</evidence>
<gene>
    <name evidence="3" type="ORF">SPI_07691</name>
</gene>
<dbReference type="GO" id="GO:0042175">
    <property type="term" value="C:nuclear outer membrane-endoplasmic reticulum membrane network"/>
    <property type="evidence" value="ECO:0007669"/>
    <property type="project" value="TreeGrafter"/>
</dbReference>
<feature type="compositionally biased region" description="Low complexity" evidence="2">
    <location>
        <begin position="1"/>
        <end position="20"/>
    </location>
</feature>
<dbReference type="STRING" id="1081102.A0A167PI94"/>
<feature type="region of interest" description="Disordered" evidence="2">
    <location>
        <begin position="461"/>
        <end position="549"/>
    </location>
</feature>
<feature type="compositionally biased region" description="Basic residues" evidence="2">
    <location>
        <begin position="391"/>
        <end position="400"/>
    </location>
</feature>
<organism evidence="3 4">
    <name type="scientific">Niveomyces insectorum RCEF 264</name>
    <dbReference type="NCBI Taxonomy" id="1081102"/>
    <lineage>
        <taxon>Eukaryota</taxon>
        <taxon>Fungi</taxon>
        <taxon>Dikarya</taxon>
        <taxon>Ascomycota</taxon>
        <taxon>Pezizomycotina</taxon>
        <taxon>Sordariomycetes</taxon>
        <taxon>Hypocreomycetidae</taxon>
        <taxon>Hypocreales</taxon>
        <taxon>Cordycipitaceae</taxon>
        <taxon>Niveomyces</taxon>
    </lineage>
</organism>
<keyword evidence="1" id="KW-0175">Coiled coil</keyword>
<dbReference type="EMBL" id="AZHD01000016">
    <property type="protein sequence ID" value="OAA56684.1"/>
    <property type="molecule type" value="Genomic_DNA"/>
</dbReference>
<dbReference type="AlphaFoldDB" id="A0A167PI94"/>
<protein>
    <submittedName>
        <fullName evidence="3">Nuclear segregation protein</fullName>
    </submittedName>
</protein>
<feature type="region of interest" description="Disordered" evidence="2">
    <location>
        <begin position="1"/>
        <end position="27"/>
    </location>
</feature>
<dbReference type="Gene3D" id="1.10.287.1490">
    <property type="match status" value="1"/>
</dbReference>
<feature type="compositionally biased region" description="Basic and acidic residues" evidence="2">
    <location>
        <begin position="524"/>
        <end position="549"/>
    </location>
</feature>
<dbReference type="GO" id="GO:1990904">
    <property type="term" value="C:ribonucleoprotein complex"/>
    <property type="evidence" value="ECO:0007669"/>
    <property type="project" value="TreeGrafter"/>
</dbReference>
<name>A0A167PI94_9HYPO</name>
<keyword evidence="4" id="KW-1185">Reference proteome</keyword>
<evidence type="ECO:0000256" key="1">
    <source>
        <dbReference type="SAM" id="Coils"/>
    </source>
</evidence>